<reference evidence="2" key="2">
    <citation type="submission" date="2024-10" db="UniProtKB">
        <authorList>
            <consortium name="EnsemblProtists"/>
        </authorList>
    </citation>
    <scope>IDENTIFICATION</scope>
</reference>
<proteinExistence type="predicted"/>
<dbReference type="RefSeq" id="XP_005766261.1">
    <property type="nucleotide sequence ID" value="XM_005766204.1"/>
</dbReference>
<dbReference type="KEGG" id="ehx:EMIHUDRAFT_356859"/>
<keyword evidence="3" id="KW-1185">Reference proteome</keyword>
<reference evidence="3" key="1">
    <citation type="journal article" date="2013" name="Nature">
        <title>Pan genome of the phytoplankton Emiliania underpins its global distribution.</title>
        <authorList>
            <person name="Read B.A."/>
            <person name="Kegel J."/>
            <person name="Klute M.J."/>
            <person name="Kuo A."/>
            <person name="Lefebvre S.C."/>
            <person name="Maumus F."/>
            <person name="Mayer C."/>
            <person name="Miller J."/>
            <person name="Monier A."/>
            <person name="Salamov A."/>
            <person name="Young J."/>
            <person name="Aguilar M."/>
            <person name="Claverie J.M."/>
            <person name="Frickenhaus S."/>
            <person name="Gonzalez K."/>
            <person name="Herman E.K."/>
            <person name="Lin Y.C."/>
            <person name="Napier J."/>
            <person name="Ogata H."/>
            <person name="Sarno A.F."/>
            <person name="Shmutz J."/>
            <person name="Schroeder D."/>
            <person name="de Vargas C."/>
            <person name="Verret F."/>
            <person name="von Dassow P."/>
            <person name="Valentin K."/>
            <person name="Van de Peer Y."/>
            <person name="Wheeler G."/>
            <person name="Dacks J.B."/>
            <person name="Delwiche C.F."/>
            <person name="Dyhrman S.T."/>
            <person name="Glockner G."/>
            <person name="John U."/>
            <person name="Richards T."/>
            <person name="Worden A.Z."/>
            <person name="Zhang X."/>
            <person name="Grigoriev I.V."/>
            <person name="Allen A.E."/>
            <person name="Bidle K."/>
            <person name="Borodovsky M."/>
            <person name="Bowler C."/>
            <person name="Brownlee C."/>
            <person name="Cock J.M."/>
            <person name="Elias M."/>
            <person name="Gladyshev V.N."/>
            <person name="Groth M."/>
            <person name="Guda C."/>
            <person name="Hadaegh A."/>
            <person name="Iglesias-Rodriguez M.D."/>
            <person name="Jenkins J."/>
            <person name="Jones B.M."/>
            <person name="Lawson T."/>
            <person name="Leese F."/>
            <person name="Lindquist E."/>
            <person name="Lobanov A."/>
            <person name="Lomsadze A."/>
            <person name="Malik S.B."/>
            <person name="Marsh M.E."/>
            <person name="Mackinder L."/>
            <person name="Mock T."/>
            <person name="Mueller-Roeber B."/>
            <person name="Pagarete A."/>
            <person name="Parker M."/>
            <person name="Probert I."/>
            <person name="Quesneville H."/>
            <person name="Raines C."/>
            <person name="Rensing S.A."/>
            <person name="Riano-Pachon D.M."/>
            <person name="Richier S."/>
            <person name="Rokitta S."/>
            <person name="Shiraiwa Y."/>
            <person name="Soanes D.M."/>
            <person name="van der Giezen M."/>
            <person name="Wahlund T.M."/>
            <person name="Williams B."/>
            <person name="Wilson W."/>
            <person name="Wolfe G."/>
            <person name="Wurch L.L."/>
        </authorList>
    </citation>
    <scope>NUCLEOTIDE SEQUENCE</scope>
</reference>
<dbReference type="GO" id="GO:0004089">
    <property type="term" value="F:carbonate dehydratase activity"/>
    <property type="evidence" value="ECO:0007669"/>
    <property type="project" value="InterPro"/>
</dbReference>
<accession>A0A0D3IRE7</accession>
<feature type="region of interest" description="Disordered" evidence="1">
    <location>
        <begin position="84"/>
        <end position="109"/>
    </location>
</feature>
<evidence type="ECO:0000313" key="3">
    <source>
        <dbReference type="Proteomes" id="UP000013827"/>
    </source>
</evidence>
<dbReference type="GeneID" id="17259979"/>
<dbReference type="HOGENOM" id="CLU_884066_0_0_1"/>
<dbReference type="AlphaFoldDB" id="A0A0D3IRE7"/>
<dbReference type="GO" id="GO:0008270">
    <property type="term" value="F:zinc ion binding"/>
    <property type="evidence" value="ECO:0007669"/>
    <property type="project" value="InterPro"/>
</dbReference>
<dbReference type="PROSITE" id="PS00704">
    <property type="entry name" value="PROK_CO2_ANHYDRASE_1"/>
    <property type="match status" value="1"/>
</dbReference>
<dbReference type="InterPro" id="IPR015892">
    <property type="entry name" value="Carbonic_anhydrase_CS"/>
</dbReference>
<evidence type="ECO:0000256" key="1">
    <source>
        <dbReference type="SAM" id="MobiDB-lite"/>
    </source>
</evidence>
<sequence length="315" mass="32865">MLNGHYVAVGDARIDGDEDVEASRRRAERVARAKCADSRVAPAEIMQYHGVGDARIDGEEDEEIATYRAARVARAKAKAVRLKTDPPVASTDGDAGEANTTLARSGSAGGDDYALARAKAYARLVREAEGIVIPPPVDSSGGKARARSGNHIGGATVSTRAAGLSTTPRSGSAPLRSIAVVVAAVCGLAALSYRALPESAPSPPPPPAAAALSDGADASYYYAADRPPPTAQSALKQVDLVWRWLGWTASGAWLGSGPRPDRERGAGRRPGEDDGDLWAWASHNIGWLAGQLLHDALPPADTGHMATSRARSPRR</sequence>
<evidence type="ECO:0000313" key="2">
    <source>
        <dbReference type="EnsemblProtists" id="EOD13832"/>
    </source>
</evidence>
<protein>
    <submittedName>
        <fullName evidence="2">Uncharacterized protein</fullName>
    </submittedName>
</protein>
<dbReference type="PaxDb" id="2903-EOD13832"/>
<dbReference type="GO" id="GO:0015976">
    <property type="term" value="P:carbon utilization"/>
    <property type="evidence" value="ECO:0007669"/>
    <property type="project" value="InterPro"/>
</dbReference>
<dbReference type="Proteomes" id="UP000013827">
    <property type="component" value="Unassembled WGS sequence"/>
</dbReference>
<name>A0A0D3IRE7_EMIH1</name>
<organism evidence="2 3">
    <name type="scientific">Emiliania huxleyi (strain CCMP1516)</name>
    <dbReference type="NCBI Taxonomy" id="280463"/>
    <lineage>
        <taxon>Eukaryota</taxon>
        <taxon>Haptista</taxon>
        <taxon>Haptophyta</taxon>
        <taxon>Prymnesiophyceae</taxon>
        <taxon>Isochrysidales</taxon>
        <taxon>Noelaerhabdaceae</taxon>
        <taxon>Emiliania</taxon>
    </lineage>
</organism>
<dbReference type="EnsemblProtists" id="EOD13832">
    <property type="protein sequence ID" value="EOD13832"/>
    <property type="gene ID" value="EMIHUDRAFT_356859"/>
</dbReference>